<gene>
    <name evidence="3" type="ORF">CVT25_005107</name>
</gene>
<feature type="region of interest" description="Disordered" evidence="1">
    <location>
        <begin position="1"/>
        <end position="36"/>
    </location>
</feature>
<dbReference type="Gene3D" id="1.10.510.10">
    <property type="entry name" value="Transferase(Phosphotransferase) domain 1"/>
    <property type="match status" value="1"/>
</dbReference>
<evidence type="ECO:0000313" key="3">
    <source>
        <dbReference type="EMBL" id="PPQ89008.1"/>
    </source>
</evidence>
<organism evidence="3 4">
    <name type="scientific">Psilocybe cyanescens</name>
    <dbReference type="NCBI Taxonomy" id="93625"/>
    <lineage>
        <taxon>Eukaryota</taxon>
        <taxon>Fungi</taxon>
        <taxon>Dikarya</taxon>
        <taxon>Basidiomycota</taxon>
        <taxon>Agaricomycotina</taxon>
        <taxon>Agaricomycetes</taxon>
        <taxon>Agaricomycetidae</taxon>
        <taxon>Agaricales</taxon>
        <taxon>Agaricineae</taxon>
        <taxon>Strophariaceae</taxon>
        <taxon>Psilocybe</taxon>
    </lineage>
</organism>
<name>A0A409XDY7_PSICY</name>
<reference evidence="3 4" key="1">
    <citation type="journal article" date="2018" name="Evol. Lett.">
        <title>Horizontal gene cluster transfer increased hallucinogenic mushroom diversity.</title>
        <authorList>
            <person name="Reynolds H.T."/>
            <person name="Vijayakumar V."/>
            <person name="Gluck-Thaler E."/>
            <person name="Korotkin H.B."/>
            <person name="Matheny P.B."/>
            <person name="Slot J.C."/>
        </authorList>
    </citation>
    <scope>NUCLEOTIDE SEQUENCE [LARGE SCALE GENOMIC DNA]</scope>
    <source>
        <strain evidence="3 4">2631</strain>
    </source>
</reference>
<evidence type="ECO:0000259" key="2">
    <source>
        <dbReference type="Pfam" id="PF17667"/>
    </source>
</evidence>
<dbReference type="Proteomes" id="UP000283269">
    <property type="component" value="Unassembled WGS sequence"/>
</dbReference>
<feature type="region of interest" description="Disordered" evidence="1">
    <location>
        <begin position="477"/>
        <end position="520"/>
    </location>
</feature>
<dbReference type="PANTHER" id="PTHR38248:SF2">
    <property type="entry name" value="FUNK1 11"/>
    <property type="match status" value="1"/>
</dbReference>
<feature type="compositionally biased region" description="Polar residues" evidence="1">
    <location>
        <begin position="489"/>
        <end position="498"/>
    </location>
</feature>
<feature type="compositionally biased region" description="Basic residues" evidence="1">
    <location>
        <begin position="862"/>
        <end position="876"/>
    </location>
</feature>
<evidence type="ECO:0000256" key="1">
    <source>
        <dbReference type="SAM" id="MobiDB-lite"/>
    </source>
</evidence>
<dbReference type="EMBL" id="NHYD01001970">
    <property type="protein sequence ID" value="PPQ89008.1"/>
    <property type="molecule type" value="Genomic_DNA"/>
</dbReference>
<protein>
    <recommendedName>
        <fullName evidence="2">Fungal-type protein kinase domain-containing protein</fullName>
    </recommendedName>
</protein>
<dbReference type="InterPro" id="IPR040976">
    <property type="entry name" value="Pkinase_fungal"/>
</dbReference>
<feature type="region of interest" description="Disordered" evidence="1">
    <location>
        <begin position="811"/>
        <end position="876"/>
    </location>
</feature>
<feature type="compositionally biased region" description="Basic and acidic residues" evidence="1">
    <location>
        <begin position="101"/>
        <end position="117"/>
    </location>
</feature>
<keyword evidence="4" id="KW-1185">Reference proteome</keyword>
<dbReference type="OrthoDB" id="312874at2759"/>
<dbReference type="PANTHER" id="PTHR38248">
    <property type="entry name" value="FUNK1 6"/>
    <property type="match status" value="1"/>
</dbReference>
<evidence type="ECO:0000313" key="4">
    <source>
        <dbReference type="Proteomes" id="UP000283269"/>
    </source>
</evidence>
<feature type="compositionally biased region" description="Polar residues" evidence="1">
    <location>
        <begin position="1"/>
        <end position="23"/>
    </location>
</feature>
<comment type="caution">
    <text evidence="3">The sequence shown here is derived from an EMBL/GenBank/DDBJ whole genome shotgun (WGS) entry which is preliminary data.</text>
</comment>
<dbReference type="AlphaFoldDB" id="A0A409XDY7"/>
<feature type="region of interest" description="Disordered" evidence="1">
    <location>
        <begin position="86"/>
        <end position="131"/>
    </location>
</feature>
<dbReference type="SUPFAM" id="SSF56112">
    <property type="entry name" value="Protein kinase-like (PK-like)"/>
    <property type="match status" value="1"/>
</dbReference>
<sequence length="876" mass="98403">MADHIPSSSLNPTINSIRTTGSIPATPRSHKSRGGTVNIVDLRPAIAIEMDNELVQCSIDAFMEAYFSFLPSNEVVERIVRELSDSSYQETTGDDLSDGESSEKASEEKTSAKDTTEKVASPKSSFVDKDGEIPTGTSLMLCHGNRMLIREFPRVPVAGDGSERAVYAPLGQIADAIGQIPKDIVGRTRNEFSYRDVSSKRIDSKIKGSNNKIDACFMRGSSSGELQTSNIAVVVEQKLSVDDRVKNSLQAVSANVQIMNDDVRRVRTFGITIESDQVTLWHHSRSHSAMSEPFSFVDHPKLLIKIFASFLFATEEELGYDPRIEVDSRKRFIFKIPVEDKSKEEYNLYRTEESISEYRSNNITGRMARVYRVVKYNSATKRWGTKKFVLKDVWLDKSAQTERQLQTAILGDIKTFWDREDSLIDPDLLPFKKANPGIVGNGSHKNLFLHIEDDYVGQTSKPLPSGYRPVRGTLLKAEVKDKSPPPTTSPEQSNTSSRKPADFERSATTHTVPPASHHLHQEFERTYVPKRQYRVVFQEVCRTLGQLETLGEVMNVLGQTLIALQMLLCAGWVHRDISSGNILAFRKNLDVEGPWQVKLADLEYAQKFPPPPNYEPALDPKTGTPYFMPYEIMTGKTLYAPGYGKALNRSSTQTQTQQHPTLALQKVLAARLAREEGKPLTTVTHNFQHDLESVWWLILWNITGRIKHESSQTFAKTVFQHTTTIPPMREHYFIRPIDSKLLTVLNPLIRGFVDPMEALRLEMYDQYIIRGENGTVSNAGAYAGIHQFFMSMFEAFDATRSKWSGIVLQDHSAGRKRGRPDADAGPTAQAGDDTGRKSKQSKRSHSQMVNKDGNETGSNSKQTKRTRSQASKRRDA</sequence>
<dbReference type="Pfam" id="PF17667">
    <property type="entry name" value="Pkinase_fungal"/>
    <property type="match status" value="1"/>
</dbReference>
<dbReference type="InterPro" id="IPR011009">
    <property type="entry name" value="Kinase-like_dom_sf"/>
</dbReference>
<feature type="domain" description="Fungal-type protein kinase" evidence="2">
    <location>
        <begin position="213"/>
        <end position="700"/>
    </location>
</feature>
<dbReference type="InParanoid" id="A0A409XDY7"/>
<proteinExistence type="predicted"/>
<accession>A0A409XDY7</accession>